<dbReference type="InterPro" id="IPR003507">
    <property type="entry name" value="S66_fam"/>
</dbReference>
<proteinExistence type="inferred from homology"/>
<dbReference type="Pfam" id="PF17676">
    <property type="entry name" value="Peptidase_S66C"/>
    <property type="match status" value="1"/>
</dbReference>
<dbReference type="Proteomes" id="UP000242662">
    <property type="component" value="Unassembled WGS sequence"/>
</dbReference>
<reference evidence="6" key="1">
    <citation type="submission" date="2016-09" db="EMBL/GenBank/DDBJ databases">
        <authorList>
            <person name="Varghese N."/>
            <person name="Submissions S."/>
        </authorList>
    </citation>
    <scope>NUCLEOTIDE SEQUENCE [LARGE SCALE GENOMIC DNA]</scope>
    <source>
        <strain evidence="6">25nlg</strain>
    </source>
</reference>
<dbReference type="RefSeq" id="WP_090775598.1">
    <property type="nucleotide sequence ID" value="NZ_FMYM01000005.1"/>
</dbReference>
<dbReference type="InterPro" id="IPR027461">
    <property type="entry name" value="Carboxypeptidase_A_C_sf"/>
</dbReference>
<feature type="domain" description="LD-carboxypeptidase C-terminal" evidence="4">
    <location>
        <begin position="201"/>
        <end position="323"/>
    </location>
</feature>
<comment type="similarity">
    <text evidence="1">Belongs to the peptidase S66 family.</text>
</comment>
<dbReference type="PANTHER" id="PTHR30237:SF5">
    <property type="entry name" value="CARBOXYPEPTIDASE VC_A0337-RELATED"/>
    <property type="match status" value="1"/>
</dbReference>
<dbReference type="CDD" id="cd07062">
    <property type="entry name" value="Peptidase_S66_mccF_like"/>
    <property type="match status" value="1"/>
</dbReference>
<evidence type="ECO:0000313" key="6">
    <source>
        <dbReference type="Proteomes" id="UP000242662"/>
    </source>
</evidence>
<dbReference type="Pfam" id="PF02016">
    <property type="entry name" value="Peptidase_S66"/>
    <property type="match status" value="1"/>
</dbReference>
<name>A0A1G6J520_9BACI</name>
<dbReference type="Gene3D" id="3.50.30.60">
    <property type="entry name" value="LD-carboxypeptidase A C-terminal domain-like"/>
    <property type="match status" value="1"/>
</dbReference>
<dbReference type="InterPro" id="IPR040449">
    <property type="entry name" value="Peptidase_S66_N"/>
</dbReference>
<keyword evidence="2" id="KW-0378">Hydrolase</keyword>
<dbReference type="PANTHER" id="PTHR30237">
    <property type="entry name" value="MURAMOYLTETRAPEPTIDE CARBOXYPEPTIDASE"/>
    <property type="match status" value="1"/>
</dbReference>
<dbReference type="AlphaFoldDB" id="A0A1G6J520"/>
<evidence type="ECO:0000256" key="2">
    <source>
        <dbReference type="ARBA" id="ARBA00022801"/>
    </source>
</evidence>
<evidence type="ECO:0000313" key="5">
    <source>
        <dbReference type="EMBL" id="SDC13811.1"/>
    </source>
</evidence>
<dbReference type="InterPro" id="IPR027478">
    <property type="entry name" value="LdcA_N"/>
</dbReference>
<keyword evidence="6" id="KW-1185">Reference proteome</keyword>
<dbReference type="SUPFAM" id="SSF52317">
    <property type="entry name" value="Class I glutamine amidotransferase-like"/>
    <property type="match status" value="1"/>
</dbReference>
<dbReference type="STRING" id="1464122.SAMN05421737_105256"/>
<evidence type="ECO:0000259" key="3">
    <source>
        <dbReference type="Pfam" id="PF02016"/>
    </source>
</evidence>
<dbReference type="InterPro" id="IPR029062">
    <property type="entry name" value="Class_I_gatase-like"/>
</dbReference>
<dbReference type="SUPFAM" id="SSF141986">
    <property type="entry name" value="LD-carboxypeptidase A C-terminal domain-like"/>
    <property type="match status" value="1"/>
</dbReference>
<keyword evidence="5" id="KW-0121">Carboxypeptidase</keyword>
<gene>
    <name evidence="5" type="ORF">SAMN05421737_105256</name>
</gene>
<dbReference type="EMBL" id="FMYM01000005">
    <property type="protein sequence ID" value="SDC13811.1"/>
    <property type="molecule type" value="Genomic_DNA"/>
</dbReference>
<evidence type="ECO:0000256" key="1">
    <source>
        <dbReference type="ARBA" id="ARBA00010233"/>
    </source>
</evidence>
<dbReference type="GO" id="GO:0004180">
    <property type="term" value="F:carboxypeptidase activity"/>
    <property type="evidence" value="ECO:0007669"/>
    <property type="project" value="UniProtKB-KW"/>
</dbReference>
<dbReference type="Gene3D" id="3.40.50.10740">
    <property type="entry name" value="Class I glutamine amidotransferase-like"/>
    <property type="match status" value="1"/>
</dbReference>
<dbReference type="OrthoDB" id="9807329at2"/>
<dbReference type="InterPro" id="IPR040921">
    <property type="entry name" value="Peptidase_S66C"/>
</dbReference>
<keyword evidence="5" id="KW-0645">Protease</keyword>
<feature type="domain" description="LD-carboxypeptidase N-terminal" evidence="3">
    <location>
        <begin position="13"/>
        <end position="130"/>
    </location>
</feature>
<organism evidence="5 6">
    <name type="scientific">Shouchella lonarensis</name>
    <dbReference type="NCBI Taxonomy" id="1464122"/>
    <lineage>
        <taxon>Bacteria</taxon>
        <taxon>Bacillati</taxon>
        <taxon>Bacillota</taxon>
        <taxon>Bacilli</taxon>
        <taxon>Bacillales</taxon>
        <taxon>Bacillaceae</taxon>
        <taxon>Shouchella</taxon>
    </lineage>
</organism>
<sequence>MIRYPVFQQCKKVAVTAPSSGVEPELHHLITKGTARMEERGFRVIVGDTTWTQVKAKSTPAPIRAAELQKFLQDEEIGLIMPPWGGFLLIEILPYLSFENISPKWILGYSDTSVLLLVLTLKTGIATAQGTNFVDVRGEVMDETTARFLDVLQTRRGEEVTQIASPFFQTEWQFDNPTPHIFHLTKQTEWKTISGAPFDCTGRLLGGCIDVIRHLIGTPFGDVAYFQQHFIDGEPILWHFENCDLKTDDLRRTLVQMRLAGWFDHCVGIAFGRSPANDPVEGYEIEDVYKDLSDELGVPVAYDLDWGHQPPQLTLVNGARARLVVEGGTGKLTQSFV</sequence>
<accession>A0A1G6J520</accession>
<evidence type="ECO:0000259" key="4">
    <source>
        <dbReference type="Pfam" id="PF17676"/>
    </source>
</evidence>
<dbReference type="PIRSF" id="PIRSF028757">
    <property type="entry name" value="LD-carboxypeptidase"/>
    <property type="match status" value="1"/>
</dbReference>
<protein>
    <submittedName>
        <fullName evidence="5">Muramoyltetrapeptide carboxypeptidase LdcA (Peptidoglycan recycling)</fullName>
    </submittedName>
</protein>